<dbReference type="InterPro" id="IPR003593">
    <property type="entry name" value="AAA+_ATPase"/>
</dbReference>
<evidence type="ECO:0000256" key="3">
    <source>
        <dbReference type="ARBA" id="ARBA00022701"/>
    </source>
</evidence>
<feature type="binding site" evidence="11">
    <location>
        <begin position="879"/>
        <end position="886"/>
    </location>
    <ligand>
        <name>ATP</name>
        <dbReference type="ChEBI" id="CHEBI:30616"/>
    </ligand>
</feature>
<dbReference type="InterPro" id="IPR028596">
    <property type="entry name" value="KATNA1"/>
</dbReference>
<dbReference type="InterPro" id="IPR027417">
    <property type="entry name" value="P-loop_NTPase"/>
</dbReference>
<dbReference type="InterPro" id="IPR000571">
    <property type="entry name" value="Znf_CCCH"/>
</dbReference>
<dbReference type="GO" id="GO:0008270">
    <property type="term" value="F:zinc ion binding"/>
    <property type="evidence" value="ECO:0007669"/>
    <property type="project" value="UniProtKB-KW"/>
</dbReference>
<feature type="compositionally biased region" description="Low complexity" evidence="13">
    <location>
        <begin position="188"/>
        <end position="200"/>
    </location>
</feature>
<dbReference type="PANTHER" id="PTHR23074:SF19">
    <property type="entry name" value="KATANIN P60 ATPASE-CONTAINING SUBUNIT A1"/>
    <property type="match status" value="1"/>
</dbReference>
<keyword evidence="7 12" id="KW-0862">Zinc</keyword>
<keyword evidence="3 11" id="KW-0493">Microtubule</keyword>
<dbReference type="GeneID" id="9056839"/>
<evidence type="ECO:0000256" key="7">
    <source>
        <dbReference type="ARBA" id="ARBA00022833"/>
    </source>
</evidence>
<dbReference type="InterPro" id="IPR041569">
    <property type="entry name" value="AAA_lid_3"/>
</dbReference>
<dbReference type="AlphaFoldDB" id="C5L8V4"/>
<dbReference type="Gene3D" id="3.40.50.300">
    <property type="entry name" value="P-loop containing nucleotide triphosphate hydrolases"/>
    <property type="match status" value="1"/>
</dbReference>
<feature type="compositionally biased region" description="Polar residues" evidence="13">
    <location>
        <begin position="201"/>
        <end position="218"/>
    </location>
</feature>
<feature type="domain" description="C3H1-type" evidence="14">
    <location>
        <begin position="11"/>
        <end position="34"/>
    </location>
</feature>
<organism evidence="16">
    <name type="scientific">Perkinsus marinus (strain ATCC 50983 / TXsc)</name>
    <dbReference type="NCBI Taxonomy" id="423536"/>
    <lineage>
        <taxon>Eukaryota</taxon>
        <taxon>Sar</taxon>
        <taxon>Alveolata</taxon>
        <taxon>Perkinsozoa</taxon>
        <taxon>Perkinsea</taxon>
        <taxon>Perkinsida</taxon>
        <taxon>Perkinsidae</taxon>
        <taxon>Perkinsus</taxon>
    </lineage>
</organism>
<feature type="region of interest" description="Disordered" evidence="13">
    <location>
        <begin position="117"/>
        <end position="140"/>
    </location>
</feature>
<evidence type="ECO:0000256" key="2">
    <source>
        <dbReference type="ARBA" id="ARBA00022490"/>
    </source>
</evidence>
<dbReference type="Pfam" id="PF00004">
    <property type="entry name" value="AAA"/>
    <property type="match status" value="1"/>
</dbReference>
<dbReference type="GO" id="GO:0008017">
    <property type="term" value="F:microtubule binding"/>
    <property type="evidence" value="ECO:0007669"/>
    <property type="project" value="UniProtKB-UniRule"/>
</dbReference>
<keyword evidence="2 11" id="KW-0963">Cytoplasm</keyword>
<comment type="subcellular location">
    <subcellularLocation>
        <location evidence="1 11">Cytoplasm</location>
        <location evidence="1 11">Cytoskeleton</location>
    </subcellularLocation>
</comment>
<evidence type="ECO:0000256" key="5">
    <source>
        <dbReference type="ARBA" id="ARBA00022741"/>
    </source>
</evidence>
<dbReference type="GO" id="GO:0051013">
    <property type="term" value="P:microtubule severing"/>
    <property type="evidence" value="ECO:0007669"/>
    <property type="project" value="UniProtKB-UniRule"/>
</dbReference>
<dbReference type="SUPFAM" id="SSF90229">
    <property type="entry name" value="CCCH zinc finger"/>
    <property type="match status" value="1"/>
</dbReference>
<feature type="compositionally biased region" description="Low complexity" evidence="13">
    <location>
        <begin position="363"/>
        <end position="383"/>
    </location>
</feature>
<dbReference type="PANTHER" id="PTHR23074">
    <property type="entry name" value="AAA DOMAIN-CONTAINING"/>
    <property type="match status" value="1"/>
</dbReference>
<dbReference type="GO" id="GO:0005874">
    <property type="term" value="C:microtubule"/>
    <property type="evidence" value="ECO:0007669"/>
    <property type="project" value="UniProtKB-KW"/>
</dbReference>
<dbReference type="OrthoDB" id="5334845at2759"/>
<proteinExistence type="inferred from homology"/>
<keyword evidence="4 12" id="KW-0479">Metal-binding</keyword>
<evidence type="ECO:0000256" key="1">
    <source>
        <dbReference type="ARBA" id="ARBA00004245"/>
    </source>
</evidence>
<evidence type="ECO:0000256" key="12">
    <source>
        <dbReference type="PROSITE-ProRule" id="PRU00723"/>
    </source>
</evidence>
<dbReference type="HAMAP" id="MF_03023">
    <property type="entry name" value="Katanin_p60_A1"/>
    <property type="match status" value="1"/>
</dbReference>
<dbReference type="Pfam" id="PF17862">
    <property type="entry name" value="AAA_lid_3"/>
    <property type="match status" value="1"/>
</dbReference>
<dbReference type="InterPro" id="IPR015415">
    <property type="entry name" value="Spast_Vps4_C"/>
</dbReference>
<evidence type="ECO:0000256" key="4">
    <source>
        <dbReference type="ARBA" id="ARBA00022723"/>
    </source>
</evidence>
<dbReference type="GO" id="GO:0005737">
    <property type="term" value="C:cytoplasm"/>
    <property type="evidence" value="ECO:0007669"/>
    <property type="project" value="UniProtKB-UniRule"/>
</dbReference>
<accession>C5L8V4</accession>
<keyword evidence="9 11" id="KW-0206">Cytoskeleton</keyword>
<evidence type="ECO:0000256" key="6">
    <source>
        <dbReference type="ARBA" id="ARBA00022771"/>
    </source>
</evidence>
<keyword evidence="5 11" id="KW-0547">Nucleotide-binding</keyword>
<keyword evidence="8 11" id="KW-0067">ATP-binding</keyword>
<reference evidence="15 16" key="1">
    <citation type="submission" date="2008-07" db="EMBL/GenBank/DDBJ databases">
        <authorList>
            <person name="El-Sayed N."/>
            <person name="Caler E."/>
            <person name="Inman J."/>
            <person name="Amedeo P."/>
            <person name="Hass B."/>
            <person name="Wortman J."/>
        </authorList>
    </citation>
    <scope>NUCLEOTIDE SEQUENCE [LARGE SCALE GENOMIC DNA]</scope>
    <source>
        <strain evidence="16">ATCC 50983 / TXsc</strain>
    </source>
</reference>
<sequence length="1128" mass="119753">MPSNKHHNNKPCRNWEETGTCRYGDSCKFVHAQRRGVSSSNPFGGGTVSASPFGGSGAGGQVSGNPFGATATPAPTPFGAGNVTAPTPFGAGNVTAPTPFGSGNVAATTPFGVGNITSSSPTPPTFGGTPGGGSGPFGSSKPVTFGAAAFGSSQPSGFGNAIGTKPSPFGSTTSGVSPSPFGGGAATQPSPFGQSSPPSQLSNANPSASTLGNATAPATTIVPPSGILPAATVVGTLVPDESNRKMRENIATALNKGELYPLSSFGPDGQGNLTPPGIDVSFEELRYEDPQNQHLRETIAKTEASLEKIISKPTLSKYFGIEGTAKSVSPFSGNAVAPSPFGGASAQSKSSPFGPAAGPKPSPFGATPAATSTTSPFGGFGSSQSSATGSFGGFGNAFGGQPSSFGATSGPFGATQQSSLLPTLSWPDNLVVRPGIPPNKMPSWISRTPLNLLPEIKPSKGLSEEDIERYKNAEFSLDAFPSLPPTIELLTFTDRYGPCLTRGAAKVNLHDYESSQLAQPVVTSVQGSDVDDLADSVARVQLRDNDWVIGWILAVDPTSVLGSAKYSYGLRASCVIHGYCRPLLIEIPRSRRNGLDDLIGIPLAVLRQEMDCSEENVDQLGMFLRFIVTQLVGVGVRLSRKLRWSHTDRVAFERLDVLLKYTPLLNLFRGYLALATINRHIKTLPVGYTDEWLAIKAEISEEVAVVKAIAAEWSEIRRACASRPPGAPPQPHVLADDEEMSVGLDGSVDASPIAEGRDASRGNSSRNYSKPWLQPLPPQAHENASNGGTSDNGGGIWSACERRGFLEHVYGPSGEGPDADLIMMLERDCVEKNPQVGWSSISGLESARQLLEEAVVLPLLMPEYFQGIRRPWKGVLLFGPPGTGKTMLAKAVATECDTTFFNVSCSTVTNKYRGDSEKLIRLLFEMARFYAPTTIFFDEIDSIGSKRGDPGEHEASRRVKSELLVQMDGSGSAEDGASPPKTVMVLGATNHPWEIDEALRRRLEKRIYIPLPDEEARLGMFKVNCSSIKLASDVDFRRLVKRTEGYSGADICSVCREASMMNLRDRLRKARTKGATKGGLDVDRLRAEVEGRPVTMGNFEQAVKNVQKSVGTEDLRKFEDWMREFGSS</sequence>
<dbReference type="Gene3D" id="1.10.8.60">
    <property type="match status" value="1"/>
</dbReference>
<dbReference type="GO" id="GO:0005524">
    <property type="term" value="F:ATP binding"/>
    <property type="evidence" value="ECO:0007669"/>
    <property type="project" value="UniProtKB-KW"/>
</dbReference>
<dbReference type="SMART" id="SM00382">
    <property type="entry name" value="AAA"/>
    <property type="match status" value="1"/>
</dbReference>
<dbReference type="GO" id="GO:0016887">
    <property type="term" value="F:ATP hydrolysis activity"/>
    <property type="evidence" value="ECO:0007669"/>
    <property type="project" value="InterPro"/>
</dbReference>
<evidence type="ECO:0000256" key="11">
    <source>
        <dbReference type="HAMAP-Rule" id="MF_03023"/>
    </source>
</evidence>
<evidence type="ECO:0000256" key="10">
    <source>
        <dbReference type="ARBA" id="ARBA00023235"/>
    </source>
</evidence>
<keyword evidence="16" id="KW-1185">Reference proteome</keyword>
<name>C5L8V4_PERM5</name>
<dbReference type="SUPFAM" id="SSF52540">
    <property type="entry name" value="P-loop containing nucleoside triphosphate hydrolases"/>
    <property type="match status" value="1"/>
</dbReference>
<feature type="region of interest" description="Disordered" evidence="13">
    <location>
        <begin position="340"/>
        <end position="383"/>
    </location>
</feature>
<keyword evidence="6 12" id="KW-0863">Zinc-finger</keyword>
<dbReference type="Pfam" id="PF00642">
    <property type="entry name" value="zf-CCCH"/>
    <property type="match status" value="1"/>
</dbReference>
<dbReference type="PROSITE" id="PS50103">
    <property type="entry name" value="ZF_C3H1"/>
    <property type="match status" value="1"/>
</dbReference>
<feature type="zinc finger region" description="C3H1-type" evidence="12">
    <location>
        <begin position="11"/>
        <end position="34"/>
    </location>
</feature>
<dbReference type="Gene3D" id="4.10.1000.10">
    <property type="entry name" value="Zinc finger, CCCH-type"/>
    <property type="match status" value="1"/>
</dbReference>
<evidence type="ECO:0000256" key="8">
    <source>
        <dbReference type="ARBA" id="ARBA00022840"/>
    </source>
</evidence>
<dbReference type="Proteomes" id="UP000007800">
    <property type="component" value="Unassembled WGS sequence"/>
</dbReference>
<gene>
    <name evidence="11" type="primary">KATNA1</name>
    <name evidence="15" type="ORF">Pmar_PMAR002181</name>
</gene>
<dbReference type="EMBL" id="GG680339">
    <property type="protein sequence ID" value="EER06812.1"/>
    <property type="molecule type" value="Genomic_DNA"/>
</dbReference>
<evidence type="ECO:0000256" key="13">
    <source>
        <dbReference type="SAM" id="MobiDB-lite"/>
    </source>
</evidence>
<keyword evidence="10 11" id="KW-0413">Isomerase</keyword>
<feature type="region of interest" description="Disordered" evidence="13">
    <location>
        <begin position="745"/>
        <end position="794"/>
    </location>
</feature>
<comment type="similarity">
    <text evidence="11">Belongs to the AAA ATPase family. Katanin p60 subunit A1 subfamily.</text>
</comment>
<dbReference type="InterPro" id="IPR036855">
    <property type="entry name" value="Znf_CCCH_sf"/>
</dbReference>
<dbReference type="Pfam" id="PF09336">
    <property type="entry name" value="Vps4_C"/>
    <property type="match status" value="1"/>
</dbReference>
<dbReference type="GO" id="GO:0008568">
    <property type="term" value="F:microtubule severing ATPase activity"/>
    <property type="evidence" value="ECO:0007669"/>
    <property type="project" value="UniProtKB-EC"/>
</dbReference>
<comment type="catalytic activity">
    <reaction evidence="11">
        <text>n ATP + n H2O + a microtubule = n ADP + n phosphate + (n+1) alpha/beta tubulin heterodimers.</text>
        <dbReference type="EC" id="5.6.1.1"/>
    </reaction>
</comment>
<dbReference type="InterPro" id="IPR003959">
    <property type="entry name" value="ATPase_AAA_core"/>
</dbReference>
<evidence type="ECO:0000256" key="9">
    <source>
        <dbReference type="ARBA" id="ARBA00023212"/>
    </source>
</evidence>
<dbReference type="InParanoid" id="C5L8V4"/>
<feature type="region of interest" description="Disordered" evidence="13">
    <location>
        <begin position="36"/>
        <end position="68"/>
    </location>
</feature>
<dbReference type="InterPro" id="IPR050304">
    <property type="entry name" value="MT-severing_AAA_ATPase"/>
</dbReference>
<comment type="function">
    <text evidence="11">Severs microtubules in an ATP-dependent manner. Microtubule severing may promote rapid reorganization of cellular microtubule arrays.</text>
</comment>
<dbReference type="InterPro" id="IPR003960">
    <property type="entry name" value="ATPase_AAA_CS"/>
</dbReference>
<evidence type="ECO:0000313" key="16">
    <source>
        <dbReference type="Proteomes" id="UP000007800"/>
    </source>
</evidence>
<evidence type="ECO:0000313" key="15">
    <source>
        <dbReference type="EMBL" id="EER06812.1"/>
    </source>
</evidence>
<dbReference type="SMART" id="SM00356">
    <property type="entry name" value="ZnF_C3H1"/>
    <property type="match status" value="1"/>
</dbReference>
<dbReference type="EC" id="5.6.1.1" evidence="11"/>
<evidence type="ECO:0000259" key="14">
    <source>
        <dbReference type="PROSITE" id="PS50103"/>
    </source>
</evidence>
<dbReference type="RefSeq" id="XP_002774996.1">
    <property type="nucleotide sequence ID" value="XM_002774950.1"/>
</dbReference>
<dbReference type="PROSITE" id="PS00674">
    <property type="entry name" value="AAA"/>
    <property type="match status" value="1"/>
</dbReference>
<feature type="region of interest" description="Disordered" evidence="13">
    <location>
        <begin position="157"/>
        <end position="225"/>
    </location>
</feature>
<dbReference type="FunFam" id="3.40.50.300:FF:000159">
    <property type="entry name" value="Katanin p60 ATPase-containing subunit A1"/>
    <property type="match status" value="1"/>
</dbReference>
<protein>
    <recommendedName>
        <fullName evidence="11">Katanin p60 ATPase-containing subunit A1</fullName>
        <shortName evidence="11">Katanin p60 subunit A1</shortName>
        <ecNumber evidence="11">5.6.1.1</ecNumber>
    </recommendedName>
    <alternativeName>
        <fullName evidence="11">p60 katanin</fullName>
    </alternativeName>
</protein>